<comment type="similarity">
    <text evidence="1">Belongs to the Gfo/Idh/MocA family.</text>
</comment>
<feature type="domain" description="Gfo/Idh/MocA-like oxidoreductase C-terminal" evidence="4">
    <location>
        <begin position="133"/>
        <end position="345"/>
    </location>
</feature>
<dbReference type="NCBIfam" id="NF008607">
    <property type="entry name" value="PRK11579.1"/>
    <property type="match status" value="1"/>
</dbReference>
<accession>A0ABW4LP87</accession>
<dbReference type="Gene3D" id="3.30.360.10">
    <property type="entry name" value="Dihydrodipicolinate Reductase, domain 2"/>
    <property type="match status" value="1"/>
</dbReference>
<evidence type="ECO:0000313" key="5">
    <source>
        <dbReference type="EMBL" id="MFD1737014.1"/>
    </source>
</evidence>
<keyword evidence="2" id="KW-0560">Oxidoreductase</keyword>
<evidence type="ECO:0000259" key="3">
    <source>
        <dbReference type="Pfam" id="PF01408"/>
    </source>
</evidence>
<dbReference type="InterPro" id="IPR036291">
    <property type="entry name" value="NAD(P)-bd_dom_sf"/>
</dbReference>
<name>A0ABW4LP87_9BACI</name>
<reference evidence="6" key="1">
    <citation type="journal article" date="2019" name="Int. J. Syst. Evol. Microbiol.">
        <title>The Global Catalogue of Microorganisms (GCM) 10K type strain sequencing project: providing services to taxonomists for standard genome sequencing and annotation.</title>
        <authorList>
            <consortium name="The Broad Institute Genomics Platform"/>
            <consortium name="The Broad Institute Genome Sequencing Center for Infectious Disease"/>
            <person name="Wu L."/>
            <person name="Ma J."/>
        </authorList>
    </citation>
    <scope>NUCLEOTIDE SEQUENCE [LARGE SCALE GENOMIC DNA]</scope>
    <source>
        <strain evidence="6">CCUG 49339</strain>
    </source>
</reference>
<dbReference type="SUPFAM" id="SSF51735">
    <property type="entry name" value="NAD(P)-binding Rossmann-fold domains"/>
    <property type="match status" value="1"/>
</dbReference>
<feature type="domain" description="Gfo/Idh/MocA-like oxidoreductase N-terminal" evidence="3">
    <location>
        <begin position="4"/>
        <end position="121"/>
    </location>
</feature>
<dbReference type="Gene3D" id="3.40.50.720">
    <property type="entry name" value="NAD(P)-binding Rossmann-like Domain"/>
    <property type="match status" value="1"/>
</dbReference>
<evidence type="ECO:0000313" key="6">
    <source>
        <dbReference type="Proteomes" id="UP001597214"/>
    </source>
</evidence>
<keyword evidence="6" id="KW-1185">Reference proteome</keyword>
<protein>
    <submittedName>
        <fullName evidence="5">Oxidoreductase</fullName>
    </submittedName>
</protein>
<dbReference type="InterPro" id="IPR000683">
    <property type="entry name" value="Gfo/Idh/MocA-like_OxRdtase_N"/>
</dbReference>
<dbReference type="Pfam" id="PF01408">
    <property type="entry name" value="GFO_IDH_MocA"/>
    <property type="match status" value="1"/>
</dbReference>
<evidence type="ECO:0000256" key="1">
    <source>
        <dbReference type="ARBA" id="ARBA00010928"/>
    </source>
</evidence>
<evidence type="ECO:0000256" key="2">
    <source>
        <dbReference type="ARBA" id="ARBA00023002"/>
    </source>
</evidence>
<gene>
    <name evidence="5" type="ORF">ACFSCX_10610</name>
</gene>
<comment type="caution">
    <text evidence="5">The sequence shown here is derived from an EMBL/GenBank/DDBJ whole genome shotgun (WGS) entry which is preliminary data.</text>
</comment>
<dbReference type="PANTHER" id="PTHR43708">
    <property type="entry name" value="CONSERVED EXPRESSED OXIDOREDUCTASE (EUROFUNG)"/>
    <property type="match status" value="1"/>
</dbReference>
<sequence length="348" mass="38957">MAKINVGLVGYGLSGQTFHAPLLTVLNDFEIVKVVSSKIDKVKQDLGEIEVVSRLEDILADSQIHLIVITTPSGLHYEMAKQSLLAGKHVILEKPMVVRVSEGEELIKIANERNLLLSVYHNRRWDNDYVTIKNLINEGVLGEINTYQAHFDRYRPVVRDRWKENEGPGSGSLYDLGSHLIDQALHLFGEPHFVWADVFGQRTHAKTDDYFHIVLGYRDNLRVILHSGAVVLNAGPRFQVHGSRGSFIKYGIDGQEDALKAGLKPIDSTWGADNPEFYGKLVIVKEEQEEHTVVPTLKGSYLTYYKDIARSLLQGVKLPVTAEDGLTVIKIIDAALKSSIEKSVVYMD</sequence>
<dbReference type="Pfam" id="PF02894">
    <property type="entry name" value="GFO_IDH_MocA_C"/>
    <property type="match status" value="1"/>
</dbReference>
<dbReference type="Proteomes" id="UP001597214">
    <property type="component" value="Unassembled WGS sequence"/>
</dbReference>
<dbReference type="InterPro" id="IPR051317">
    <property type="entry name" value="Gfo/Idh/MocA_oxidoreduct"/>
</dbReference>
<organism evidence="5 6">
    <name type="scientific">Bacillus salitolerans</name>
    <dbReference type="NCBI Taxonomy" id="1437434"/>
    <lineage>
        <taxon>Bacteria</taxon>
        <taxon>Bacillati</taxon>
        <taxon>Bacillota</taxon>
        <taxon>Bacilli</taxon>
        <taxon>Bacillales</taxon>
        <taxon>Bacillaceae</taxon>
        <taxon>Bacillus</taxon>
    </lineage>
</organism>
<dbReference type="PANTHER" id="PTHR43708:SF5">
    <property type="entry name" value="CONSERVED EXPRESSED OXIDOREDUCTASE (EUROFUNG)-RELATED"/>
    <property type="match status" value="1"/>
</dbReference>
<dbReference type="InterPro" id="IPR004104">
    <property type="entry name" value="Gfo/Idh/MocA-like_OxRdtase_C"/>
</dbReference>
<dbReference type="RefSeq" id="WP_377928205.1">
    <property type="nucleotide sequence ID" value="NZ_JBHUEM010000014.1"/>
</dbReference>
<evidence type="ECO:0000259" key="4">
    <source>
        <dbReference type="Pfam" id="PF02894"/>
    </source>
</evidence>
<dbReference type="EMBL" id="JBHUEM010000014">
    <property type="protein sequence ID" value="MFD1737014.1"/>
    <property type="molecule type" value="Genomic_DNA"/>
</dbReference>
<proteinExistence type="inferred from homology"/>